<dbReference type="Gene3D" id="3.40.50.1240">
    <property type="entry name" value="Phosphoglycerate mutase-like"/>
    <property type="match status" value="1"/>
</dbReference>
<sequence>ASERTAGMQISLKNSYPPASLKDTTARALPFWNEEIVPQIKERKWVLIAAHGSSLWGTVKYLEGRSEEAIMELKLLTGIPVYELHKNLKPIKSVYFLGDEEALEVVAAQGKAKM</sequence>
<evidence type="ECO:0000256" key="4">
    <source>
        <dbReference type="ARBA" id="ARBA00023235"/>
    </source>
</evidence>
<evidence type="ECO:0000256" key="2">
    <source>
        <dbReference type="ARBA" id="ARBA00012028"/>
    </source>
</evidence>
<dbReference type="NCBIfam" id="TIGR01258">
    <property type="entry name" value="pgm_1"/>
    <property type="match status" value="1"/>
</dbReference>
<evidence type="ECO:0000313" key="6">
    <source>
        <dbReference type="Proteomes" id="UP001266305"/>
    </source>
</evidence>
<evidence type="ECO:0000256" key="3">
    <source>
        <dbReference type="ARBA" id="ARBA00023152"/>
    </source>
</evidence>
<keyword evidence="4" id="KW-0413">Isomerase</keyword>
<reference evidence="5 6" key="1">
    <citation type="submission" date="2023-05" db="EMBL/GenBank/DDBJ databases">
        <title>B98-5 Cell Line De Novo Hybrid Assembly: An Optical Mapping Approach.</title>
        <authorList>
            <person name="Kananen K."/>
            <person name="Auerbach J.A."/>
            <person name="Kautto E."/>
            <person name="Blachly J.S."/>
        </authorList>
    </citation>
    <scope>NUCLEOTIDE SEQUENCE [LARGE SCALE GENOMIC DNA]</scope>
    <source>
        <strain evidence="5">B95-8</strain>
        <tissue evidence="5">Cell line</tissue>
    </source>
</reference>
<dbReference type="PANTHER" id="PTHR11931">
    <property type="entry name" value="PHOSPHOGLYCERATE MUTASE"/>
    <property type="match status" value="1"/>
</dbReference>
<evidence type="ECO:0000313" key="5">
    <source>
        <dbReference type="EMBL" id="KAK2117881.1"/>
    </source>
</evidence>
<dbReference type="Proteomes" id="UP001266305">
    <property type="component" value="Unassembled WGS sequence"/>
</dbReference>
<keyword evidence="3" id="KW-0324">Glycolysis</keyword>
<dbReference type="InterPro" id="IPR029033">
    <property type="entry name" value="His_PPase_superfam"/>
</dbReference>
<dbReference type="SUPFAM" id="SSF53254">
    <property type="entry name" value="Phosphoglycerate mutase-like"/>
    <property type="match status" value="1"/>
</dbReference>
<accession>A0ABQ9W8D5</accession>
<organism evidence="5 6">
    <name type="scientific">Saguinus oedipus</name>
    <name type="common">Cotton-top tamarin</name>
    <name type="synonym">Oedipomidas oedipus</name>
    <dbReference type="NCBI Taxonomy" id="9490"/>
    <lineage>
        <taxon>Eukaryota</taxon>
        <taxon>Metazoa</taxon>
        <taxon>Chordata</taxon>
        <taxon>Craniata</taxon>
        <taxon>Vertebrata</taxon>
        <taxon>Euteleostomi</taxon>
        <taxon>Mammalia</taxon>
        <taxon>Eutheria</taxon>
        <taxon>Euarchontoglires</taxon>
        <taxon>Primates</taxon>
        <taxon>Haplorrhini</taxon>
        <taxon>Platyrrhini</taxon>
        <taxon>Cebidae</taxon>
        <taxon>Callitrichinae</taxon>
        <taxon>Saguinus</taxon>
    </lineage>
</organism>
<name>A0ABQ9W8D5_SAGOE</name>
<evidence type="ECO:0000256" key="1">
    <source>
        <dbReference type="ARBA" id="ARBA00006717"/>
    </source>
</evidence>
<protein>
    <recommendedName>
        <fullName evidence="2">phosphoglycerate mutase (2,3-diphosphoglycerate-dependent)</fullName>
        <ecNumber evidence="2">5.4.2.11</ecNumber>
    </recommendedName>
</protein>
<comment type="similarity">
    <text evidence="1">Belongs to the phosphoglycerate mutase family. BPG-dependent PGAM subfamily.</text>
</comment>
<feature type="non-terminal residue" evidence="5">
    <location>
        <position position="1"/>
    </location>
</feature>
<gene>
    <name evidence="5" type="primary">PGAM1_3</name>
    <name evidence="5" type="ORF">P7K49_004768</name>
</gene>
<dbReference type="EC" id="5.4.2.11" evidence="2"/>
<proteinExistence type="inferred from homology"/>
<dbReference type="InterPro" id="IPR013078">
    <property type="entry name" value="His_Pase_superF_clade-1"/>
</dbReference>
<comment type="caution">
    <text evidence="5">The sequence shown here is derived from an EMBL/GenBank/DDBJ whole genome shotgun (WGS) entry which is preliminary data.</text>
</comment>
<dbReference type="InterPro" id="IPR005952">
    <property type="entry name" value="Phosphogly_mut1"/>
</dbReference>
<keyword evidence="6" id="KW-1185">Reference proteome</keyword>
<dbReference type="CDD" id="cd07067">
    <property type="entry name" value="HP_PGM_like"/>
    <property type="match status" value="1"/>
</dbReference>
<dbReference type="EMBL" id="JASSZA010000002">
    <property type="protein sequence ID" value="KAK2117881.1"/>
    <property type="molecule type" value="Genomic_DNA"/>
</dbReference>